<evidence type="ECO:0000313" key="3">
    <source>
        <dbReference type="Proteomes" id="UP000298030"/>
    </source>
</evidence>
<keyword evidence="3" id="KW-1185">Reference proteome</keyword>
<dbReference type="InterPro" id="IPR003615">
    <property type="entry name" value="HNH_nuc"/>
</dbReference>
<sequence length="247" mass="27745">MYQTTTAFKAGVNQRDTFLGQRLCIICGEAGDAVLSRCHIIRDSELDLPRNGLLMCANHQISFNAYSFFIRFLPNVRKFVFVNYSNVSCLREWHGKAIALDIRDRHAPFPSLFILHEMRVRGFHPFEPVVQPAMPNDVLWQDWIVLEGVLDNASGSFKRDSPPYNRHNHDAFSAASQLQLPYTTTNTGEAPPGKRKLALNADVIADILAATHAMPSWKACQMEGTSWTGTAEENIEKYKSSIGTAED</sequence>
<proteinExistence type="predicted"/>
<dbReference type="OrthoDB" id="2124139at2759"/>
<dbReference type="EMBL" id="QPFP01000265">
    <property type="protein sequence ID" value="TEB18364.1"/>
    <property type="molecule type" value="Genomic_DNA"/>
</dbReference>
<dbReference type="Pfam" id="PF13391">
    <property type="entry name" value="HNH_2"/>
    <property type="match status" value="1"/>
</dbReference>
<dbReference type="Proteomes" id="UP000298030">
    <property type="component" value="Unassembled WGS sequence"/>
</dbReference>
<organism evidence="2 3">
    <name type="scientific">Coprinellus micaceus</name>
    <name type="common">Glistening ink-cap mushroom</name>
    <name type="synonym">Coprinus micaceus</name>
    <dbReference type="NCBI Taxonomy" id="71717"/>
    <lineage>
        <taxon>Eukaryota</taxon>
        <taxon>Fungi</taxon>
        <taxon>Dikarya</taxon>
        <taxon>Basidiomycota</taxon>
        <taxon>Agaricomycotina</taxon>
        <taxon>Agaricomycetes</taxon>
        <taxon>Agaricomycetidae</taxon>
        <taxon>Agaricales</taxon>
        <taxon>Agaricineae</taxon>
        <taxon>Psathyrellaceae</taxon>
        <taxon>Coprinellus</taxon>
    </lineage>
</organism>
<reference evidence="2 3" key="1">
    <citation type="journal article" date="2019" name="Nat. Ecol. Evol.">
        <title>Megaphylogeny resolves global patterns of mushroom evolution.</title>
        <authorList>
            <person name="Varga T."/>
            <person name="Krizsan K."/>
            <person name="Foldi C."/>
            <person name="Dima B."/>
            <person name="Sanchez-Garcia M."/>
            <person name="Sanchez-Ramirez S."/>
            <person name="Szollosi G.J."/>
            <person name="Szarkandi J.G."/>
            <person name="Papp V."/>
            <person name="Albert L."/>
            <person name="Andreopoulos W."/>
            <person name="Angelini C."/>
            <person name="Antonin V."/>
            <person name="Barry K.W."/>
            <person name="Bougher N.L."/>
            <person name="Buchanan P."/>
            <person name="Buyck B."/>
            <person name="Bense V."/>
            <person name="Catcheside P."/>
            <person name="Chovatia M."/>
            <person name="Cooper J."/>
            <person name="Damon W."/>
            <person name="Desjardin D."/>
            <person name="Finy P."/>
            <person name="Geml J."/>
            <person name="Haridas S."/>
            <person name="Hughes K."/>
            <person name="Justo A."/>
            <person name="Karasinski D."/>
            <person name="Kautmanova I."/>
            <person name="Kiss B."/>
            <person name="Kocsube S."/>
            <person name="Kotiranta H."/>
            <person name="LaButti K.M."/>
            <person name="Lechner B.E."/>
            <person name="Liimatainen K."/>
            <person name="Lipzen A."/>
            <person name="Lukacs Z."/>
            <person name="Mihaltcheva S."/>
            <person name="Morgado L.N."/>
            <person name="Niskanen T."/>
            <person name="Noordeloos M.E."/>
            <person name="Ohm R.A."/>
            <person name="Ortiz-Santana B."/>
            <person name="Ovrebo C."/>
            <person name="Racz N."/>
            <person name="Riley R."/>
            <person name="Savchenko A."/>
            <person name="Shiryaev A."/>
            <person name="Soop K."/>
            <person name="Spirin V."/>
            <person name="Szebenyi C."/>
            <person name="Tomsovsky M."/>
            <person name="Tulloss R.E."/>
            <person name="Uehling J."/>
            <person name="Grigoriev I.V."/>
            <person name="Vagvolgyi C."/>
            <person name="Papp T."/>
            <person name="Martin F.M."/>
            <person name="Miettinen O."/>
            <person name="Hibbett D.S."/>
            <person name="Nagy L.G."/>
        </authorList>
    </citation>
    <scope>NUCLEOTIDE SEQUENCE [LARGE SCALE GENOMIC DNA]</scope>
    <source>
        <strain evidence="2 3">FP101781</strain>
    </source>
</reference>
<name>A0A4Y7SAM6_COPMI</name>
<comment type="caution">
    <text evidence="2">The sequence shown here is derived from an EMBL/GenBank/DDBJ whole genome shotgun (WGS) entry which is preliminary data.</text>
</comment>
<gene>
    <name evidence="2" type="ORF">FA13DRAFT_1758693</name>
</gene>
<dbReference type="AlphaFoldDB" id="A0A4Y7SAM6"/>
<evidence type="ECO:0000259" key="1">
    <source>
        <dbReference type="Pfam" id="PF13391"/>
    </source>
</evidence>
<accession>A0A4Y7SAM6</accession>
<protein>
    <recommendedName>
        <fullName evidence="1">HNH nuclease domain-containing protein</fullName>
    </recommendedName>
</protein>
<feature type="domain" description="HNH nuclease" evidence="1">
    <location>
        <begin position="24"/>
        <end position="70"/>
    </location>
</feature>
<evidence type="ECO:0000313" key="2">
    <source>
        <dbReference type="EMBL" id="TEB18364.1"/>
    </source>
</evidence>